<dbReference type="RefSeq" id="WP_108780633.1">
    <property type="nucleotide sequence ID" value="NZ_OMKW01000001.1"/>
</dbReference>
<keyword evidence="2" id="KW-1185">Reference proteome</keyword>
<evidence type="ECO:0000313" key="2">
    <source>
        <dbReference type="Proteomes" id="UP000244932"/>
    </source>
</evidence>
<dbReference type="Proteomes" id="UP000244932">
    <property type="component" value="Unassembled WGS sequence"/>
</dbReference>
<organism evidence="1 2">
    <name type="scientific">Pontivivens insulae</name>
    <dbReference type="NCBI Taxonomy" id="1639689"/>
    <lineage>
        <taxon>Bacteria</taxon>
        <taxon>Pseudomonadati</taxon>
        <taxon>Pseudomonadota</taxon>
        <taxon>Alphaproteobacteria</taxon>
        <taxon>Rhodobacterales</taxon>
        <taxon>Paracoccaceae</taxon>
        <taxon>Pontivivens</taxon>
    </lineage>
</organism>
<dbReference type="EMBL" id="OMKW01000001">
    <property type="protein sequence ID" value="SPF27862.1"/>
    <property type="molecule type" value="Genomic_DNA"/>
</dbReference>
<name>A0A2R8A6R8_9RHOB</name>
<evidence type="ECO:0008006" key="3">
    <source>
        <dbReference type="Google" id="ProtNLM"/>
    </source>
</evidence>
<accession>A0A2R8A6R8</accession>
<protein>
    <recommendedName>
        <fullName evidence="3">STAS domain-containing protein</fullName>
    </recommendedName>
</protein>
<gene>
    <name evidence="1" type="ORF">POI8812_00157</name>
</gene>
<sequence length="96" mass="10338">MPDIESDYILPRKAGLTEATALRDQARQSDLKSGFIVDASQVEVLRAPVVVVLIAIDDALRDSGAKLAVRDPAGPFISAFSNLGLYARLMSMDFVS</sequence>
<dbReference type="AlphaFoldDB" id="A0A2R8A6R8"/>
<reference evidence="1 2" key="1">
    <citation type="submission" date="2018-03" db="EMBL/GenBank/DDBJ databases">
        <authorList>
            <person name="Keele B.F."/>
        </authorList>
    </citation>
    <scope>NUCLEOTIDE SEQUENCE [LARGE SCALE GENOMIC DNA]</scope>
    <source>
        <strain evidence="1 2">CeCT 8812</strain>
    </source>
</reference>
<proteinExistence type="predicted"/>
<evidence type="ECO:0000313" key="1">
    <source>
        <dbReference type="EMBL" id="SPF27862.1"/>
    </source>
</evidence>